<name>A0A975G6I2_9BACT</name>
<dbReference type="Pfam" id="PF00034">
    <property type="entry name" value="Cytochrom_C"/>
    <property type="match status" value="1"/>
</dbReference>
<dbReference type="Gene3D" id="1.10.760.10">
    <property type="entry name" value="Cytochrome c-like domain"/>
    <property type="match status" value="1"/>
</dbReference>
<keyword evidence="3 4" id="KW-0408">Iron</keyword>
<dbReference type="AlphaFoldDB" id="A0A975G6I2"/>
<feature type="domain" description="Cytochrome c" evidence="6">
    <location>
        <begin position="139"/>
        <end position="228"/>
    </location>
</feature>
<dbReference type="InterPro" id="IPR051459">
    <property type="entry name" value="Cytochrome_c-type_DH"/>
</dbReference>
<evidence type="ECO:0000256" key="5">
    <source>
        <dbReference type="SAM" id="Phobius"/>
    </source>
</evidence>
<dbReference type="RefSeq" id="WP_211629952.1">
    <property type="nucleotide sequence ID" value="NZ_CP073100.1"/>
</dbReference>
<dbReference type="InterPro" id="IPR036909">
    <property type="entry name" value="Cyt_c-like_dom_sf"/>
</dbReference>
<evidence type="ECO:0000256" key="4">
    <source>
        <dbReference type="PROSITE-ProRule" id="PRU00433"/>
    </source>
</evidence>
<evidence type="ECO:0000259" key="6">
    <source>
        <dbReference type="PROSITE" id="PS51007"/>
    </source>
</evidence>
<keyword evidence="8" id="KW-1185">Reference proteome</keyword>
<dbReference type="PANTHER" id="PTHR35008:SF8">
    <property type="entry name" value="ALCOHOL DEHYDROGENASE CYTOCHROME C SUBUNIT"/>
    <property type="match status" value="1"/>
</dbReference>
<evidence type="ECO:0000256" key="3">
    <source>
        <dbReference type="ARBA" id="ARBA00023004"/>
    </source>
</evidence>
<organism evidence="7 8">
    <name type="scientific">Luteolibacter ambystomatis</name>
    <dbReference type="NCBI Taxonomy" id="2824561"/>
    <lineage>
        <taxon>Bacteria</taxon>
        <taxon>Pseudomonadati</taxon>
        <taxon>Verrucomicrobiota</taxon>
        <taxon>Verrucomicrobiia</taxon>
        <taxon>Verrucomicrobiales</taxon>
        <taxon>Verrucomicrobiaceae</taxon>
        <taxon>Luteolibacter</taxon>
    </lineage>
</organism>
<sequence>MSSTRDNPLARFSAFVWGIGTFLLFVVGLAVIYLFSREDPVSLEDSAAAKRYETKAKVFATQDSAVGYKEIEAGKKVQVPPHDVFDLVGKQLASTKAAATKTVVPGSKTEADQAALLTVVDPAVVDKMDPKDGDPIDPAVMEAGKAQYILCAACHGQNGEGTPAGPAHAGSEWITGPRSNLIRIQLRGLTGPIHVKGELFSTIPMMTPQNLQTDEQIAHVLTYVRNSFGNKGSAVSPEQVKALRSEVGKPMLTEADLIKP</sequence>
<gene>
    <name evidence="7" type="ORF">KBB96_13395</name>
</gene>
<dbReference type="InterPro" id="IPR009056">
    <property type="entry name" value="Cyt_c-like_dom"/>
</dbReference>
<keyword evidence="2 4" id="KW-0479">Metal-binding</keyword>
<keyword evidence="5" id="KW-0812">Transmembrane</keyword>
<evidence type="ECO:0000313" key="8">
    <source>
        <dbReference type="Proteomes" id="UP000676169"/>
    </source>
</evidence>
<protein>
    <submittedName>
        <fullName evidence="7">Cytochrome c</fullName>
    </submittedName>
</protein>
<dbReference type="GO" id="GO:0020037">
    <property type="term" value="F:heme binding"/>
    <property type="evidence" value="ECO:0007669"/>
    <property type="project" value="InterPro"/>
</dbReference>
<dbReference type="SUPFAM" id="SSF46626">
    <property type="entry name" value="Cytochrome c"/>
    <property type="match status" value="1"/>
</dbReference>
<reference evidence="7" key="1">
    <citation type="submission" date="2021-04" db="EMBL/GenBank/DDBJ databases">
        <title>Luteolibacter sp. 32A isolated from the skin of an Anderson's salamander (Ambystoma andersonii).</title>
        <authorList>
            <person name="Spergser J."/>
            <person name="Busse H.-J."/>
        </authorList>
    </citation>
    <scope>NUCLEOTIDE SEQUENCE</scope>
    <source>
        <strain evidence="7">32A</strain>
    </source>
</reference>
<keyword evidence="1 4" id="KW-0349">Heme</keyword>
<feature type="transmembrane region" description="Helical" evidence="5">
    <location>
        <begin position="12"/>
        <end position="35"/>
    </location>
</feature>
<accession>A0A975G6I2</accession>
<evidence type="ECO:0000313" key="7">
    <source>
        <dbReference type="EMBL" id="QUE49863.1"/>
    </source>
</evidence>
<dbReference type="EMBL" id="CP073100">
    <property type="protein sequence ID" value="QUE49863.1"/>
    <property type="molecule type" value="Genomic_DNA"/>
</dbReference>
<dbReference type="GO" id="GO:0009055">
    <property type="term" value="F:electron transfer activity"/>
    <property type="evidence" value="ECO:0007669"/>
    <property type="project" value="InterPro"/>
</dbReference>
<dbReference type="PANTHER" id="PTHR35008">
    <property type="entry name" value="BLL4482 PROTEIN-RELATED"/>
    <property type="match status" value="1"/>
</dbReference>
<dbReference type="Proteomes" id="UP000676169">
    <property type="component" value="Chromosome"/>
</dbReference>
<dbReference type="PROSITE" id="PS51007">
    <property type="entry name" value="CYTC"/>
    <property type="match status" value="1"/>
</dbReference>
<dbReference type="KEGG" id="lamb:KBB96_13395"/>
<keyword evidence="5" id="KW-0472">Membrane</keyword>
<proteinExistence type="predicted"/>
<evidence type="ECO:0000256" key="2">
    <source>
        <dbReference type="ARBA" id="ARBA00022723"/>
    </source>
</evidence>
<dbReference type="GO" id="GO:0046872">
    <property type="term" value="F:metal ion binding"/>
    <property type="evidence" value="ECO:0007669"/>
    <property type="project" value="UniProtKB-KW"/>
</dbReference>
<keyword evidence="5" id="KW-1133">Transmembrane helix</keyword>
<evidence type="ECO:0000256" key="1">
    <source>
        <dbReference type="ARBA" id="ARBA00022617"/>
    </source>
</evidence>